<evidence type="ECO:0000313" key="8">
    <source>
        <dbReference type="Proteomes" id="UP000009131"/>
    </source>
</evidence>
<organism evidence="7 8">
    <name type="scientific">Mixia osmundae (strain CBS 9802 / IAM 14324 / JCM 22182 / KY 12970)</name>
    <dbReference type="NCBI Taxonomy" id="764103"/>
    <lineage>
        <taxon>Eukaryota</taxon>
        <taxon>Fungi</taxon>
        <taxon>Dikarya</taxon>
        <taxon>Basidiomycota</taxon>
        <taxon>Pucciniomycotina</taxon>
        <taxon>Mixiomycetes</taxon>
        <taxon>Mixiales</taxon>
        <taxon>Mixiaceae</taxon>
        <taxon>Mixia</taxon>
    </lineage>
</organism>
<keyword evidence="4" id="KW-1133">Transmembrane helix</keyword>
<accession>G7E1S4</accession>
<feature type="region of interest" description="Disordered" evidence="3">
    <location>
        <begin position="576"/>
        <end position="624"/>
    </location>
</feature>
<dbReference type="InterPro" id="IPR036028">
    <property type="entry name" value="SH3-like_dom_sf"/>
</dbReference>
<evidence type="ECO:0000256" key="3">
    <source>
        <dbReference type="SAM" id="MobiDB-lite"/>
    </source>
</evidence>
<feature type="compositionally biased region" description="Basic and acidic residues" evidence="3">
    <location>
        <begin position="456"/>
        <end position="473"/>
    </location>
</feature>
<dbReference type="EMBL" id="BABT02000106">
    <property type="protein sequence ID" value="GAA96784.1"/>
    <property type="molecule type" value="Genomic_DNA"/>
</dbReference>
<reference evidence="7 8" key="1">
    <citation type="journal article" date="2011" name="J. Gen. Appl. Microbiol.">
        <title>Draft genome sequencing of the enigmatic basidiomycete Mixia osmundae.</title>
        <authorList>
            <person name="Nishida H."/>
            <person name="Nagatsuka Y."/>
            <person name="Sugiyama J."/>
        </authorList>
    </citation>
    <scope>NUCLEOTIDE SEQUENCE [LARGE SCALE GENOMIC DNA]</scope>
    <source>
        <strain evidence="8">CBS 9802 / IAM 14324 / JCM 22182 / KY 12970</strain>
    </source>
</reference>
<reference evidence="7 8" key="2">
    <citation type="journal article" date="2012" name="Open Biol.">
        <title>Characteristics of nucleosomes and linker DNA regions on the genome of the basidiomycete Mixia osmundae revealed by mono- and dinucleosome mapping.</title>
        <authorList>
            <person name="Nishida H."/>
            <person name="Kondo S."/>
            <person name="Matsumoto T."/>
            <person name="Suzuki Y."/>
            <person name="Yoshikawa H."/>
            <person name="Taylor T.D."/>
            <person name="Sugiyama J."/>
        </authorList>
    </citation>
    <scope>NUCLEOTIDE SEQUENCE [LARGE SCALE GENOMIC DNA]</scope>
    <source>
        <strain evidence="8">CBS 9802 / IAM 14324 / JCM 22182 / KY 12970</strain>
    </source>
</reference>
<protein>
    <recommendedName>
        <fullName evidence="6">SH3 domain-containing protein</fullName>
    </recommendedName>
</protein>
<keyword evidence="8" id="KW-1185">Reference proteome</keyword>
<feature type="compositionally biased region" description="Gly residues" evidence="3">
    <location>
        <begin position="291"/>
        <end position="305"/>
    </location>
</feature>
<dbReference type="InParanoid" id="G7E1S4"/>
<dbReference type="RefSeq" id="XP_014565161.1">
    <property type="nucleotide sequence ID" value="XM_014709675.1"/>
</dbReference>
<dbReference type="SUPFAM" id="SSF50044">
    <property type="entry name" value="SH3-domain"/>
    <property type="match status" value="1"/>
</dbReference>
<evidence type="ECO:0000259" key="6">
    <source>
        <dbReference type="PROSITE" id="PS50002"/>
    </source>
</evidence>
<evidence type="ECO:0000256" key="5">
    <source>
        <dbReference type="SAM" id="SignalP"/>
    </source>
</evidence>
<evidence type="ECO:0000256" key="4">
    <source>
        <dbReference type="SAM" id="Phobius"/>
    </source>
</evidence>
<feature type="region of interest" description="Disordered" evidence="3">
    <location>
        <begin position="456"/>
        <end position="489"/>
    </location>
</feature>
<feature type="compositionally biased region" description="Polar residues" evidence="3">
    <location>
        <begin position="407"/>
        <end position="417"/>
    </location>
</feature>
<dbReference type="Gene3D" id="2.30.30.40">
    <property type="entry name" value="SH3 Domains"/>
    <property type="match status" value="1"/>
</dbReference>
<feature type="chain" id="PRO_5009955667" description="SH3 domain-containing protein" evidence="5">
    <location>
        <begin position="27"/>
        <end position="624"/>
    </location>
</feature>
<feature type="compositionally biased region" description="Polar residues" evidence="3">
    <location>
        <begin position="597"/>
        <end position="606"/>
    </location>
</feature>
<proteinExistence type="predicted"/>
<keyword evidence="1 2" id="KW-0728">SH3 domain</keyword>
<feature type="signal peptide" evidence="5">
    <location>
        <begin position="1"/>
        <end position="26"/>
    </location>
</feature>
<evidence type="ECO:0000256" key="2">
    <source>
        <dbReference type="PROSITE-ProRule" id="PRU00192"/>
    </source>
</evidence>
<dbReference type="AlphaFoldDB" id="G7E1S4"/>
<dbReference type="OrthoDB" id="5340910at2759"/>
<feature type="compositionally biased region" description="Polar residues" evidence="3">
    <location>
        <begin position="476"/>
        <end position="487"/>
    </location>
</feature>
<dbReference type="PROSITE" id="PS50002">
    <property type="entry name" value="SH3"/>
    <property type="match status" value="1"/>
</dbReference>
<feature type="region of interest" description="Disordered" evidence="3">
    <location>
        <begin position="291"/>
        <end position="313"/>
    </location>
</feature>
<dbReference type="eggNOG" id="ENOG502QTHB">
    <property type="taxonomic scope" value="Eukaryota"/>
</dbReference>
<name>G7E1S4_MIXOS</name>
<evidence type="ECO:0000313" key="7">
    <source>
        <dbReference type="EMBL" id="GAA96784.1"/>
    </source>
</evidence>
<feature type="compositionally biased region" description="Low complexity" evidence="3">
    <location>
        <begin position="576"/>
        <end position="596"/>
    </location>
</feature>
<feature type="region of interest" description="Disordered" evidence="3">
    <location>
        <begin position="395"/>
        <end position="431"/>
    </location>
</feature>
<comment type="caution">
    <text evidence="7">The sequence shown here is derived from an EMBL/GenBank/DDBJ whole genome shotgun (WGS) entry which is preliminary data.</text>
</comment>
<feature type="transmembrane region" description="Helical" evidence="4">
    <location>
        <begin position="323"/>
        <end position="343"/>
    </location>
</feature>
<keyword evidence="5" id="KW-0732">Signal</keyword>
<evidence type="ECO:0000256" key="1">
    <source>
        <dbReference type="ARBA" id="ARBA00022443"/>
    </source>
</evidence>
<dbReference type="InterPro" id="IPR001452">
    <property type="entry name" value="SH3_domain"/>
</dbReference>
<sequence>MAALSPKPTIAGLVTAGLLLARQVSGQCFQLTGSAACPAFTTQYINPTNLSGSWPFFTAVTDVNSFDTAFDAYLTDPNQFRQTKYVDQLGCPASAASEATDFTLQWTRTYLCGEFTQISYTAGCYTGTNVVRTMTCQDTCVAFADAENTLVNNSAVCPSNSLSTAARDARLTQDFTSCTDWPSLTSTNYSLCVKGSTNEGNCGFGTSTSQLCNYCNPSLSSSGEVDSCCTGTNTDITSCGFVLAASQVTTSVYPTATVPSSASAAASLSSAVASLSSAASAAAAAAATGTAGSGGSGSAGAGSDNGGTATSTGGSGLSSGAKAGIGVGAAIGALILLALLFLLCSRMRKRNKSGYRDSEASMLGVGGGPNNSSHPSSGVLAGGAMAEKDLEKPILTKKSTQTSSSKDAPSTAATTPSGIGEKGSKPNSLKDPFSDAAAGAFGGGALAGAGALALHEKDKDEKHDTDSSGEDRPVSGATNTTGSSNEGRSLVASYRDQYSATDITPGSEVVAIYAYNPNLPDELKLEPDTVIVVRKIFDDGWAVGSIKGAAPTEGPKEGAFPLVVCCAAGSDAADGLSSSSSLSDPTSRSSSFHSASQQTPAATPGSQEGGGNGFFSNLLGTGRR</sequence>
<feature type="domain" description="SH3" evidence="6">
    <location>
        <begin position="504"/>
        <end position="570"/>
    </location>
</feature>
<dbReference type="SMART" id="SM00326">
    <property type="entry name" value="SH3"/>
    <property type="match status" value="1"/>
</dbReference>
<gene>
    <name evidence="7" type="primary">Mo03455</name>
    <name evidence="7" type="ORF">E5Q_03455</name>
</gene>
<dbReference type="STRING" id="764103.G7E1S4"/>
<keyword evidence="4" id="KW-0812">Transmembrane</keyword>
<dbReference type="OMA" id="CADTCAL"/>
<keyword evidence="4" id="KW-0472">Membrane</keyword>
<feature type="compositionally biased region" description="Low complexity" evidence="3">
    <location>
        <begin position="396"/>
        <end position="406"/>
    </location>
</feature>
<dbReference type="HOGENOM" id="CLU_438101_0_0_1"/>
<feature type="compositionally biased region" description="Low complexity" evidence="3">
    <location>
        <begin position="614"/>
        <end position="624"/>
    </location>
</feature>
<dbReference type="Proteomes" id="UP000009131">
    <property type="component" value="Unassembled WGS sequence"/>
</dbReference>